<evidence type="ECO:0000256" key="2">
    <source>
        <dbReference type="ARBA" id="ARBA00005551"/>
    </source>
</evidence>
<evidence type="ECO:0000256" key="1">
    <source>
        <dbReference type="ARBA" id="ARBA00004141"/>
    </source>
</evidence>
<feature type="transmembrane region" description="Helical" evidence="9">
    <location>
        <begin position="147"/>
        <end position="170"/>
    </location>
</feature>
<gene>
    <name evidence="11" type="ORF">Tel_03565</name>
</gene>
<evidence type="ECO:0000256" key="8">
    <source>
        <dbReference type="ARBA" id="ARBA00023136"/>
    </source>
</evidence>
<dbReference type="InterPro" id="IPR006153">
    <property type="entry name" value="Cation/H_exchanger_TM"/>
</dbReference>
<feature type="transmembrane region" description="Helical" evidence="9">
    <location>
        <begin position="176"/>
        <end position="197"/>
    </location>
</feature>
<feature type="transmembrane region" description="Helical" evidence="9">
    <location>
        <begin position="218"/>
        <end position="251"/>
    </location>
</feature>
<dbReference type="Proteomes" id="UP000055136">
    <property type="component" value="Chromosome"/>
</dbReference>
<keyword evidence="4" id="KW-0050">Antiport</keyword>
<protein>
    <recommendedName>
        <fullName evidence="10">Cation/H+ exchanger transmembrane domain-containing protein</fullName>
    </recommendedName>
</protein>
<feature type="transmembrane region" description="Helical" evidence="9">
    <location>
        <begin position="86"/>
        <end position="108"/>
    </location>
</feature>
<feature type="transmembrane region" description="Helical" evidence="9">
    <location>
        <begin position="359"/>
        <end position="379"/>
    </location>
</feature>
<comment type="similarity">
    <text evidence="2">Belongs to the monovalent cation:proton antiporter 2 (CPA2) transporter (TC 2.A.37) family.</text>
</comment>
<keyword evidence="6 9" id="KW-1133">Transmembrane helix</keyword>
<evidence type="ECO:0000256" key="7">
    <source>
        <dbReference type="ARBA" id="ARBA00023065"/>
    </source>
</evidence>
<name>A0A0S2TAX1_9GAMM</name>
<feature type="transmembrane region" description="Helical" evidence="9">
    <location>
        <begin position="30"/>
        <end position="49"/>
    </location>
</feature>
<feature type="transmembrane region" description="Helical" evidence="9">
    <location>
        <begin position="295"/>
        <end position="318"/>
    </location>
</feature>
<accession>A0A0S2TAX1</accession>
<evidence type="ECO:0000256" key="3">
    <source>
        <dbReference type="ARBA" id="ARBA00022448"/>
    </source>
</evidence>
<dbReference type="GO" id="GO:1902600">
    <property type="term" value="P:proton transmembrane transport"/>
    <property type="evidence" value="ECO:0007669"/>
    <property type="project" value="InterPro"/>
</dbReference>
<keyword evidence="7" id="KW-0406">Ion transport</keyword>
<organism evidence="11 12">
    <name type="scientific">Candidatus Tenderia electrophaga</name>
    <dbReference type="NCBI Taxonomy" id="1748243"/>
    <lineage>
        <taxon>Bacteria</taxon>
        <taxon>Pseudomonadati</taxon>
        <taxon>Pseudomonadota</taxon>
        <taxon>Gammaproteobacteria</taxon>
        <taxon>Candidatus Tenderiales</taxon>
        <taxon>Candidatus Tenderiaceae</taxon>
        <taxon>Candidatus Tenderia</taxon>
    </lineage>
</organism>
<feature type="transmembrane region" description="Helical" evidence="9">
    <location>
        <begin position="55"/>
        <end position="74"/>
    </location>
</feature>
<dbReference type="EMBL" id="CP013099">
    <property type="protein sequence ID" value="ALP52293.1"/>
    <property type="molecule type" value="Genomic_DNA"/>
</dbReference>
<dbReference type="GO" id="GO:0008324">
    <property type="term" value="F:monoatomic cation transmembrane transporter activity"/>
    <property type="evidence" value="ECO:0007669"/>
    <property type="project" value="InterPro"/>
</dbReference>
<dbReference type="Pfam" id="PF00999">
    <property type="entry name" value="Na_H_Exchanger"/>
    <property type="match status" value="1"/>
</dbReference>
<feature type="transmembrane region" description="Helical" evidence="9">
    <location>
        <begin position="271"/>
        <end position="288"/>
    </location>
</feature>
<feature type="transmembrane region" description="Helical" evidence="9">
    <location>
        <begin position="324"/>
        <end position="347"/>
    </location>
</feature>
<dbReference type="STRING" id="1748243.Tel_03565"/>
<dbReference type="AlphaFoldDB" id="A0A0S2TAX1"/>
<dbReference type="PANTHER" id="PTHR46157:SF4">
    <property type="entry name" value="K(+) EFFLUX ANTIPORTER 3, CHLOROPLASTIC"/>
    <property type="match status" value="1"/>
</dbReference>
<dbReference type="NCBIfam" id="TIGR00932">
    <property type="entry name" value="2a37"/>
    <property type="match status" value="1"/>
</dbReference>
<proteinExistence type="inferred from homology"/>
<dbReference type="GO" id="GO:0005886">
    <property type="term" value="C:plasma membrane"/>
    <property type="evidence" value="ECO:0007669"/>
    <property type="project" value="TreeGrafter"/>
</dbReference>
<dbReference type="Gene3D" id="1.20.1530.20">
    <property type="match status" value="1"/>
</dbReference>
<dbReference type="InterPro" id="IPR004771">
    <property type="entry name" value="K/H_exchanger"/>
</dbReference>
<evidence type="ECO:0000313" key="11">
    <source>
        <dbReference type="EMBL" id="ALP52293.1"/>
    </source>
</evidence>
<evidence type="ECO:0000259" key="10">
    <source>
        <dbReference type="Pfam" id="PF00999"/>
    </source>
</evidence>
<evidence type="ECO:0000256" key="4">
    <source>
        <dbReference type="ARBA" id="ARBA00022449"/>
    </source>
</evidence>
<evidence type="ECO:0000313" key="12">
    <source>
        <dbReference type="Proteomes" id="UP000055136"/>
    </source>
</evidence>
<dbReference type="KEGG" id="tee:Tel_03565"/>
<keyword evidence="5 9" id="KW-0812">Transmembrane</keyword>
<comment type="subcellular location">
    <subcellularLocation>
        <location evidence="1">Membrane</location>
        <topology evidence="1">Multi-pass membrane protein</topology>
    </subcellularLocation>
</comment>
<feature type="transmembrane region" description="Helical" evidence="9">
    <location>
        <begin position="6"/>
        <end position="23"/>
    </location>
</feature>
<evidence type="ECO:0000256" key="5">
    <source>
        <dbReference type="ARBA" id="ARBA00022692"/>
    </source>
</evidence>
<dbReference type="GO" id="GO:0015297">
    <property type="term" value="F:antiporter activity"/>
    <property type="evidence" value="ECO:0007669"/>
    <property type="project" value="UniProtKB-KW"/>
</dbReference>
<sequence length="394" mass="41788">MEHTVLTGIIGLLAASVALLALFERIGLPILLAYLLVGIVLGPSGLSWIPHTRDLHFLAEFGVVLLLFTIGLEFSLGRLWTLRKQVFGLGGAQVVVTAALGALLAWGVGLGPGAAFVVGGALALSSTAVVSRELSRRDELGQPHGRLAVAVLIFQDLAVVPFLILIPVLAGDSGNGVWGVIGSALLTGAIVIALMMAAGQWMLRPLFRRIAERGSEELFTLTALLFALAASWITEFAGLSLALGAFLAGVMLGETEYRHRLSEEIRPFRDVLLGFFFVVIGMMLDLAAMGALLPWVLLALVMLLLVKTLTTTVLARLFSVPRGAALHTALLLCQGGEFGLVLVMLAAKEGLLRPSVEQVVLGTIILSIALTPLLVVWAGPLSRKICFREAGVRD</sequence>
<evidence type="ECO:0000256" key="9">
    <source>
        <dbReference type="SAM" id="Phobius"/>
    </source>
</evidence>
<keyword evidence="3" id="KW-0813">Transport</keyword>
<feature type="domain" description="Cation/H+ exchanger transmembrane" evidence="10">
    <location>
        <begin position="13"/>
        <end position="375"/>
    </location>
</feature>
<keyword evidence="12" id="KW-1185">Reference proteome</keyword>
<evidence type="ECO:0000256" key="6">
    <source>
        <dbReference type="ARBA" id="ARBA00022989"/>
    </source>
</evidence>
<dbReference type="InterPro" id="IPR038770">
    <property type="entry name" value="Na+/solute_symporter_sf"/>
</dbReference>
<reference evidence="11" key="1">
    <citation type="submission" date="2015-10" db="EMBL/GenBank/DDBJ databases">
        <title>Description of Candidatus Tenderia electrophaga gen. nov, sp. nov., an Uncultivated Electroautotroph from a Biocathode Enrichment.</title>
        <authorList>
            <person name="Eddie B.J."/>
            <person name="Malanoski A.P."/>
            <person name="Wang Z."/>
            <person name="Hall R.J."/>
            <person name="Oh S.D."/>
            <person name="Heiner C."/>
            <person name="Lin B."/>
            <person name="Strycharz-Glaven S.M."/>
        </authorList>
    </citation>
    <scope>NUCLEOTIDE SEQUENCE [LARGE SCALE GENOMIC DNA]</scope>
    <source>
        <strain evidence="11">NRL1</strain>
    </source>
</reference>
<keyword evidence="8 9" id="KW-0472">Membrane</keyword>
<dbReference type="PANTHER" id="PTHR46157">
    <property type="entry name" value="K(+) EFFLUX ANTIPORTER 3, CHLOROPLASTIC"/>
    <property type="match status" value="1"/>
</dbReference>